<organism evidence="4 5">
    <name type="scientific">Limnoglobus roseus</name>
    <dbReference type="NCBI Taxonomy" id="2598579"/>
    <lineage>
        <taxon>Bacteria</taxon>
        <taxon>Pseudomonadati</taxon>
        <taxon>Planctomycetota</taxon>
        <taxon>Planctomycetia</taxon>
        <taxon>Gemmatales</taxon>
        <taxon>Gemmataceae</taxon>
        <taxon>Limnoglobus</taxon>
    </lineage>
</organism>
<dbReference type="RefSeq" id="WP_149110806.1">
    <property type="nucleotide sequence ID" value="NZ_CP042425.1"/>
</dbReference>
<dbReference type="SUPFAM" id="SSF53927">
    <property type="entry name" value="Cytidine deaminase-like"/>
    <property type="match status" value="1"/>
</dbReference>
<dbReference type="HAMAP" id="MF_00187">
    <property type="entry name" value="FdhD"/>
    <property type="match status" value="1"/>
</dbReference>
<dbReference type="InterPro" id="IPR016193">
    <property type="entry name" value="Cytidine_deaminase-like"/>
</dbReference>
<feature type="binding site" evidence="3">
    <location>
        <begin position="256"/>
        <end position="261"/>
    </location>
    <ligand>
        <name>Mo-bis(molybdopterin guanine dinucleotide)</name>
        <dbReference type="ChEBI" id="CHEBI:60539"/>
    </ligand>
</feature>
<evidence type="ECO:0000313" key="5">
    <source>
        <dbReference type="Proteomes" id="UP000324974"/>
    </source>
</evidence>
<comment type="similarity">
    <text evidence="3">Belongs to the FdhD family.</text>
</comment>
<dbReference type="NCBIfam" id="TIGR00129">
    <property type="entry name" value="fdhD_narQ"/>
    <property type="match status" value="1"/>
</dbReference>
<accession>A0A5C1ABF0</accession>
<dbReference type="GO" id="GO:0097163">
    <property type="term" value="F:sulfur carrier activity"/>
    <property type="evidence" value="ECO:0007669"/>
    <property type="project" value="UniProtKB-UniRule"/>
</dbReference>
<keyword evidence="2 3" id="KW-0501">Molybdenum cofactor biosynthesis</keyword>
<comment type="function">
    <text evidence="3">Required for formate dehydrogenase (FDH) activity. Acts as a sulfur carrier protein that transfers sulfur from IscS to the molybdenum cofactor prior to its insertion into FDH.</text>
</comment>
<keyword evidence="4" id="KW-0808">Transferase</keyword>
<dbReference type="Gene3D" id="3.40.140.10">
    <property type="entry name" value="Cytidine Deaminase, domain 2"/>
    <property type="match status" value="1"/>
</dbReference>
<dbReference type="Proteomes" id="UP000324974">
    <property type="component" value="Chromosome"/>
</dbReference>
<dbReference type="GO" id="GO:0016783">
    <property type="term" value="F:sulfurtransferase activity"/>
    <property type="evidence" value="ECO:0007669"/>
    <property type="project" value="InterPro"/>
</dbReference>
<gene>
    <name evidence="3" type="primary">fdhD</name>
    <name evidence="4" type="ORF">PX52LOC_02978</name>
</gene>
<evidence type="ECO:0000256" key="3">
    <source>
        <dbReference type="HAMAP-Rule" id="MF_00187"/>
    </source>
</evidence>
<keyword evidence="5" id="KW-1185">Reference proteome</keyword>
<protein>
    <recommendedName>
        <fullName evidence="3">Sulfur carrier protein FdhD</fullName>
    </recommendedName>
</protein>
<evidence type="ECO:0000313" key="4">
    <source>
        <dbReference type="EMBL" id="QEL16040.1"/>
    </source>
</evidence>
<dbReference type="KEGG" id="lrs:PX52LOC_02978"/>
<dbReference type="AlphaFoldDB" id="A0A5C1ABF0"/>
<evidence type="ECO:0000256" key="2">
    <source>
        <dbReference type="ARBA" id="ARBA00023150"/>
    </source>
</evidence>
<keyword evidence="1 3" id="KW-0963">Cytoplasm</keyword>
<dbReference type="OrthoDB" id="9782042at2"/>
<dbReference type="GO" id="GO:0005737">
    <property type="term" value="C:cytoplasm"/>
    <property type="evidence" value="ECO:0007669"/>
    <property type="project" value="UniProtKB-SubCell"/>
</dbReference>
<sequence length="278" mass="29318">MRPLPTFTTSVVAVHGTTATAKDDQLALEEPLEIRLGHGPANNRQRANIAVTMRTPGHDAELAVGYLVSEGLLTDPADLLAVVPMDANVIRVDVKPGVRLNLDRLERRGVMASSCGVCGKTTLDAIEANIDFTLPAGPRVAASVIHSLPAKLHAAQPTFAATGGLHAVGLFDANGELRSLREDVGRHNAADKVIGGEFLAGRFPLHAGILFVSARASFELVQKAAVAGVPFFAAVGAPSSLAVQTAERFGLTLLGFVRDGRFNIYAGRQRIDFTAEVT</sequence>
<dbReference type="InterPro" id="IPR003786">
    <property type="entry name" value="FdhD"/>
</dbReference>
<evidence type="ECO:0000256" key="1">
    <source>
        <dbReference type="ARBA" id="ARBA00022490"/>
    </source>
</evidence>
<feature type="active site" description="Cysteine persulfide intermediate" evidence="3">
    <location>
        <position position="115"/>
    </location>
</feature>
<reference evidence="5" key="1">
    <citation type="submission" date="2019-08" db="EMBL/GenBank/DDBJ databases">
        <title>Limnoglobus roseus gen. nov., sp. nov., a novel freshwater planctomycete with a giant genome from the family Gemmataceae.</title>
        <authorList>
            <person name="Kulichevskaya I.S."/>
            <person name="Naumoff D.G."/>
            <person name="Miroshnikov K."/>
            <person name="Ivanova A."/>
            <person name="Philippov D.A."/>
            <person name="Hakobyan A."/>
            <person name="Rijpstra I.C."/>
            <person name="Sinninghe Damste J.S."/>
            <person name="Liesack W."/>
            <person name="Dedysh S.N."/>
        </authorList>
    </citation>
    <scope>NUCLEOTIDE SEQUENCE [LARGE SCALE GENOMIC DNA]</scope>
    <source>
        <strain evidence="5">PX52</strain>
    </source>
</reference>
<dbReference type="PANTHER" id="PTHR30592:SF1">
    <property type="entry name" value="SULFUR CARRIER PROTEIN FDHD"/>
    <property type="match status" value="1"/>
</dbReference>
<dbReference type="Pfam" id="PF02634">
    <property type="entry name" value="FdhD-NarQ"/>
    <property type="match status" value="1"/>
</dbReference>
<dbReference type="PANTHER" id="PTHR30592">
    <property type="entry name" value="FORMATE DEHYDROGENASE"/>
    <property type="match status" value="1"/>
</dbReference>
<dbReference type="PIRSF" id="PIRSF015626">
    <property type="entry name" value="FdhD"/>
    <property type="match status" value="1"/>
</dbReference>
<dbReference type="GO" id="GO:0006777">
    <property type="term" value="P:Mo-molybdopterin cofactor biosynthetic process"/>
    <property type="evidence" value="ECO:0007669"/>
    <property type="project" value="UniProtKB-UniRule"/>
</dbReference>
<name>A0A5C1ABF0_9BACT</name>
<comment type="subcellular location">
    <subcellularLocation>
        <location evidence="3">Cytoplasm</location>
    </subcellularLocation>
</comment>
<dbReference type="EMBL" id="CP042425">
    <property type="protein sequence ID" value="QEL16040.1"/>
    <property type="molecule type" value="Genomic_DNA"/>
</dbReference>
<proteinExistence type="inferred from homology"/>
<dbReference type="Gene3D" id="3.10.20.10">
    <property type="match status" value="1"/>
</dbReference>